<dbReference type="InterPro" id="IPR028989">
    <property type="entry name" value="RimP_N"/>
</dbReference>
<protein>
    <recommendedName>
        <fullName evidence="3">Ribosome maturation factor RimP</fullName>
    </recommendedName>
</protein>
<proteinExistence type="inferred from homology"/>
<reference evidence="6 7" key="1">
    <citation type="submission" date="2016-11" db="EMBL/GenBank/DDBJ databases">
        <authorList>
            <person name="Jaros S."/>
            <person name="Januszkiewicz K."/>
            <person name="Wedrychowicz H."/>
        </authorList>
    </citation>
    <scope>NUCLEOTIDE SEQUENCE [LARGE SCALE GENOMIC DNA]</scope>
    <source>
        <strain evidence="6 7">DSM 24574</strain>
    </source>
</reference>
<dbReference type="GO" id="GO:0006412">
    <property type="term" value="P:translation"/>
    <property type="evidence" value="ECO:0007669"/>
    <property type="project" value="TreeGrafter"/>
</dbReference>
<dbReference type="Pfam" id="PF17384">
    <property type="entry name" value="DUF150_C"/>
    <property type="match status" value="1"/>
</dbReference>
<dbReference type="PANTHER" id="PTHR33867">
    <property type="entry name" value="RIBOSOME MATURATION FACTOR RIMP"/>
    <property type="match status" value="1"/>
</dbReference>
<keyword evidence="2 3" id="KW-0690">Ribosome biogenesis</keyword>
<dbReference type="Gene3D" id="3.30.300.70">
    <property type="entry name" value="RimP-like superfamily, N-terminal"/>
    <property type="match status" value="1"/>
</dbReference>
<organism evidence="6 7">
    <name type="scientific">Chryseolinea serpens</name>
    <dbReference type="NCBI Taxonomy" id="947013"/>
    <lineage>
        <taxon>Bacteria</taxon>
        <taxon>Pseudomonadati</taxon>
        <taxon>Bacteroidota</taxon>
        <taxon>Cytophagia</taxon>
        <taxon>Cytophagales</taxon>
        <taxon>Fulvivirgaceae</taxon>
        <taxon>Chryseolinea</taxon>
    </lineage>
</organism>
<dbReference type="AlphaFoldDB" id="A0A1M5XFC1"/>
<evidence type="ECO:0000256" key="1">
    <source>
        <dbReference type="ARBA" id="ARBA00022490"/>
    </source>
</evidence>
<feature type="domain" description="Ribosome maturation factor RimP N-terminal" evidence="4">
    <location>
        <begin position="29"/>
        <end position="89"/>
    </location>
</feature>
<evidence type="ECO:0000256" key="3">
    <source>
        <dbReference type="HAMAP-Rule" id="MF_01077"/>
    </source>
</evidence>
<dbReference type="Pfam" id="PF02576">
    <property type="entry name" value="RimP_N"/>
    <property type="match status" value="1"/>
</dbReference>
<dbReference type="GO" id="GO:0000028">
    <property type="term" value="P:ribosomal small subunit assembly"/>
    <property type="evidence" value="ECO:0007669"/>
    <property type="project" value="TreeGrafter"/>
</dbReference>
<dbReference type="InterPro" id="IPR028998">
    <property type="entry name" value="RimP_C"/>
</dbReference>
<dbReference type="InterPro" id="IPR035956">
    <property type="entry name" value="RimP_N_sf"/>
</dbReference>
<dbReference type="PANTHER" id="PTHR33867:SF1">
    <property type="entry name" value="RIBOSOME MATURATION FACTOR RIMP"/>
    <property type="match status" value="1"/>
</dbReference>
<dbReference type="EMBL" id="FQWQ01000006">
    <property type="protein sequence ID" value="SHH98491.1"/>
    <property type="molecule type" value="Genomic_DNA"/>
</dbReference>
<sequence>MFIEYFQMEIAEEIRKIAVSKLLNPHHFVVDVVVSARKGPKKVLITLDGDEGVNIDDCANLSREIGKALEESNLMDEAYMLEVSTPGVDQPLQLHRQYKKHIGRKLKLKLRDKIVEGKLTEVADDKIAVIQETGTGKQKETVVLDIPFSEIEKSFVLVSFK</sequence>
<dbReference type="Proteomes" id="UP000184212">
    <property type="component" value="Unassembled WGS sequence"/>
</dbReference>
<name>A0A1M5XFC1_9BACT</name>
<dbReference type="OrthoDB" id="9789702at2"/>
<keyword evidence="7" id="KW-1185">Reference proteome</keyword>
<comment type="similarity">
    <text evidence="3">Belongs to the RimP family.</text>
</comment>
<dbReference type="SUPFAM" id="SSF75420">
    <property type="entry name" value="YhbC-like, N-terminal domain"/>
    <property type="match status" value="1"/>
</dbReference>
<dbReference type="InterPro" id="IPR003728">
    <property type="entry name" value="Ribosome_maturation_RimP"/>
</dbReference>
<evidence type="ECO:0000313" key="7">
    <source>
        <dbReference type="Proteomes" id="UP000184212"/>
    </source>
</evidence>
<accession>A0A1M5XFC1</accession>
<evidence type="ECO:0000259" key="5">
    <source>
        <dbReference type="Pfam" id="PF17384"/>
    </source>
</evidence>
<evidence type="ECO:0000313" key="6">
    <source>
        <dbReference type="EMBL" id="SHH98491.1"/>
    </source>
</evidence>
<dbReference type="STRING" id="947013.SAMN04488109_6484"/>
<comment type="subcellular location">
    <subcellularLocation>
        <location evidence="3">Cytoplasm</location>
    </subcellularLocation>
</comment>
<feature type="domain" description="Ribosome maturation factor RimP C-terminal" evidence="5">
    <location>
        <begin position="92"/>
        <end position="160"/>
    </location>
</feature>
<evidence type="ECO:0000256" key="2">
    <source>
        <dbReference type="ARBA" id="ARBA00022517"/>
    </source>
</evidence>
<gene>
    <name evidence="3" type="primary">rimP</name>
    <name evidence="6" type="ORF">SAMN04488109_6484</name>
</gene>
<dbReference type="GO" id="GO:0005829">
    <property type="term" value="C:cytosol"/>
    <property type="evidence" value="ECO:0007669"/>
    <property type="project" value="TreeGrafter"/>
</dbReference>
<comment type="function">
    <text evidence="3">Required for maturation of 30S ribosomal subunits.</text>
</comment>
<evidence type="ECO:0000259" key="4">
    <source>
        <dbReference type="Pfam" id="PF02576"/>
    </source>
</evidence>
<keyword evidence="1 3" id="KW-0963">Cytoplasm</keyword>
<dbReference type="CDD" id="cd01734">
    <property type="entry name" value="YlxS_C"/>
    <property type="match status" value="1"/>
</dbReference>
<dbReference type="HAMAP" id="MF_01077">
    <property type="entry name" value="RimP"/>
    <property type="match status" value="1"/>
</dbReference>